<keyword evidence="1" id="KW-0812">Transmembrane</keyword>
<protein>
    <submittedName>
        <fullName evidence="2">Uncharacterized protein</fullName>
    </submittedName>
</protein>
<evidence type="ECO:0000313" key="2">
    <source>
        <dbReference type="EMBL" id="RMZ97079.1"/>
    </source>
</evidence>
<evidence type="ECO:0000256" key="1">
    <source>
        <dbReference type="SAM" id="Phobius"/>
    </source>
</evidence>
<feature type="non-terminal residue" evidence="2">
    <location>
        <position position="1"/>
    </location>
</feature>
<proteinExistence type="predicted"/>
<feature type="transmembrane region" description="Helical" evidence="1">
    <location>
        <begin position="152"/>
        <end position="173"/>
    </location>
</feature>
<dbReference type="AlphaFoldDB" id="A0A3M7PDL3"/>
<feature type="transmembrane region" description="Helical" evidence="1">
    <location>
        <begin position="115"/>
        <end position="140"/>
    </location>
</feature>
<comment type="caution">
    <text evidence="2">The sequence shown here is derived from an EMBL/GenBank/DDBJ whole genome shotgun (WGS) entry which is preliminary data.</text>
</comment>
<accession>A0A3M7PDL3</accession>
<dbReference type="Gene3D" id="1.20.1070.10">
    <property type="entry name" value="Rhodopsin 7-helix transmembrane proteins"/>
    <property type="match status" value="1"/>
</dbReference>
<keyword evidence="1" id="KW-0472">Membrane</keyword>
<evidence type="ECO:0000313" key="3">
    <source>
        <dbReference type="Proteomes" id="UP000276133"/>
    </source>
</evidence>
<reference evidence="2 3" key="1">
    <citation type="journal article" date="2018" name="Sci. Rep.">
        <title>Genomic signatures of local adaptation to the degree of environmental predictability in rotifers.</title>
        <authorList>
            <person name="Franch-Gras L."/>
            <person name="Hahn C."/>
            <person name="Garcia-Roger E.M."/>
            <person name="Carmona M.J."/>
            <person name="Serra M."/>
            <person name="Gomez A."/>
        </authorList>
    </citation>
    <scope>NUCLEOTIDE SEQUENCE [LARGE SCALE GENOMIC DNA]</scope>
    <source>
        <strain evidence="2">HYR1</strain>
    </source>
</reference>
<keyword evidence="1" id="KW-1133">Transmembrane helix</keyword>
<keyword evidence="3" id="KW-1185">Reference proteome</keyword>
<dbReference type="Proteomes" id="UP000276133">
    <property type="component" value="Unassembled WGS sequence"/>
</dbReference>
<dbReference type="EMBL" id="REGN01011661">
    <property type="protein sequence ID" value="RMZ97079.1"/>
    <property type="molecule type" value="Genomic_DNA"/>
</dbReference>
<gene>
    <name evidence="2" type="ORF">BpHYR1_021771</name>
</gene>
<sequence>TSSSCKISHLHHDHTHLFGQQNDVISLVIPLEHFSVKILFLLSERLQLPLNLLSLLSPIKFNRRVGQHLETNSIVPSASLLLINTLLFYTTWKKSTSINVASDEIESARARKKKFGLMITIFTFGFMLTTLPSAILTGYFYAKLNSNEKTRIYIYVCDSLAFSFHSSKFVRFWSLFKKCSLKRDVCIKNFIQTIQTQLLNLLFPKPLLKILHKTY</sequence>
<organism evidence="2 3">
    <name type="scientific">Brachionus plicatilis</name>
    <name type="common">Marine rotifer</name>
    <name type="synonym">Brachionus muelleri</name>
    <dbReference type="NCBI Taxonomy" id="10195"/>
    <lineage>
        <taxon>Eukaryota</taxon>
        <taxon>Metazoa</taxon>
        <taxon>Spiralia</taxon>
        <taxon>Gnathifera</taxon>
        <taxon>Rotifera</taxon>
        <taxon>Eurotatoria</taxon>
        <taxon>Monogononta</taxon>
        <taxon>Pseudotrocha</taxon>
        <taxon>Ploima</taxon>
        <taxon>Brachionidae</taxon>
        <taxon>Brachionus</taxon>
    </lineage>
</organism>
<name>A0A3M7PDL3_BRAPC</name>